<proteinExistence type="predicted"/>
<protein>
    <submittedName>
        <fullName evidence="1">Uncharacterized protein</fullName>
    </submittedName>
</protein>
<sequence>MSRRVLAMGKIKFAVLTTAPANPEAPTATELNEGIDASCLIRTADFNFSAQASTTQDVTLLCQKNQANAPTQKQHQSEFTYDLYFDEDGRSVPPAGEISAEDQHALHAALREYNEEIYVYARETSKDSAELWEAGDEIYMGGSFLTDVPQRQNGDDFIKRHAVLLPQIVHDNIEVAEDSDGGGEEGN</sequence>
<comment type="caution">
    <text evidence="1">The sequence shown here is derived from an EMBL/GenBank/DDBJ whole genome shotgun (WGS) entry which is preliminary data.</text>
</comment>
<dbReference type="RefSeq" id="WP_210047572.1">
    <property type="nucleotide sequence ID" value="NZ_JAGINX010000001.1"/>
</dbReference>
<evidence type="ECO:0000313" key="1">
    <source>
        <dbReference type="EMBL" id="MBP2317402.1"/>
    </source>
</evidence>
<name>A0ABS4SYY0_9MICC</name>
<organism evidence="1 2">
    <name type="scientific">Nesterenkonia lacusekhoensis</name>
    <dbReference type="NCBI Taxonomy" id="150832"/>
    <lineage>
        <taxon>Bacteria</taxon>
        <taxon>Bacillati</taxon>
        <taxon>Actinomycetota</taxon>
        <taxon>Actinomycetes</taxon>
        <taxon>Micrococcales</taxon>
        <taxon>Micrococcaceae</taxon>
        <taxon>Nesterenkonia</taxon>
    </lineage>
</organism>
<dbReference type="InterPro" id="IPR058009">
    <property type="entry name" value="TTP_Phage_16"/>
</dbReference>
<dbReference type="Proteomes" id="UP001519331">
    <property type="component" value="Unassembled WGS sequence"/>
</dbReference>
<evidence type="ECO:0000313" key="2">
    <source>
        <dbReference type="Proteomes" id="UP001519331"/>
    </source>
</evidence>
<gene>
    <name evidence="1" type="ORF">JOF45_000421</name>
</gene>
<accession>A0ABS4SYY0</accession>
<dbReference type="Pfam" id="PF25595">
    <property type="entry name" value="Phage_TTP_16"/>
    <property type="match status" value="1"/>
</dbReference>
<dbReference type="EMBL" id="JAGINX010000001">
    <property type="protein sequence ID" value="MBP2317402.1"/>
    <property type="molecule type" value="Genomic_DNA"/>
</dbReference>
<reference evidence="1 2" key="1">
    <citation type="submission" date="2021-03" db="EMBL/GenBank/DDBJ databases">
        <title>Sequencing the genomes of 1000 actinobacteria strains.</title>
        <authorList>
            <person name="Klenk H.-P."/>
        </authorList>
    </citation>
    <scope>NUCLEOTIDE SEQUENCE [LARGE SCALE GENOMIC DNA]</scope>
    <source>
        <strain evidence="1 2">DSM 12544</strain>
    </source>
</reference>
<keyword evidence="2" id="KW-1185">Reference proteome</keyword>